<dbReference type="Pfam" id="PF00482">
    <property type="entry name" value="T2SSF"/>
    <property type="match status" value="1"/>
</dbReference>
<dbReference type="InterPro" id="IPR042094">
    <property type="entry name" value="T2SS_GspF_sf"/>
</dbReference>
<dbReference type="InterPro" id="IPR018076">
    <property type="entry name" value="T2SS_GspF_dom"/>
</dbReference>
<reference evidence="8 9" key="1">
    <citation type="submission" date="2019-02" db="EMBL/GenBank/DDBJ databases">
        <title>Deep-cultivation of Planctomycetes and their phenomic and genomic characterization uncovers novel biology.</title>
        <authorList>
            <person name="Wiegand S."/>
            <person name="Jogler M."/>
            <person name="Boedeker C."/>
            <person name="Pinto D."/>
            <person name="Vollmers J."/>
            <person name="Rivas-Marin E."/>
            <person name="Kohn T."/>
            <person name="Peeters S.H."/>
            <person name="Heuer A."/>
            <person name="Rast P."/>
            <person name="Oberbeckmann S."/>
            <person name="Bunk B."/>
            <person name="Jeske O."/>
            <person name="Meyerdierks A."/>
            <person name="Storesund J.E."/>
            <person name="Kallscheuer N."/>
            <person name="Luecker S."/>
            <person name="Lage O.M."/>
            <person name="Pohl T."/>
            <person name="Merkel B.J."/>
            <person name="Hornburger P."/>
            <person name="Mueller R.-W."/>
            <person name="Bruemmer F."/>
            <person name="Labrenz M."/>
            <person name="Spormann A.M."/>
            <person name="Op den Camp H."/>
            <person name="Overmann J."/>
            <person name="Amann R."/>
            <person name="Jetten M.S.M."/>
            <person name="Mascher T."/>
            <person name="Medema M.H."/>
            <person name="Devos D.P."/>
            <person name="Kaster A.-K."/>
            <person name="Ovreas L."/>
            <person name="Rohde M."/>
            <person name="Galperin M.Y."/>
            <person name="Jogler C."/>
        </authorList>
    </citation>
    <scope>NUCLEOTIDE SEQUENCE [LARGE SCALE GENOMIC DNA]</scope>
    <source>
        <strain evidence="8 9">Pan189</strain>
    </source>
</reference>
<protein>
    <submittedName>
        <fullName evidence="8">Bacterial type II secretion system protein F domain protein</fullName>
    </submittedName>
</protein>
<dbReference type="PANTHER" id="PTHR35007">
    <property type="entry name" value="INTEGRAL MEMBRANE PROTEIN-RELATED"/>
    <property type="match status" value="1"/>
</dbReference>
<feature type="domain" description="Type II secretion system protein GspF" evidence="7">
    <location>
        <begin position="115"/>
        <end position="239"/>
    </location>
</feature>
<evidence type="ECO:0000256" key="6">
    <source>
        <dbReference type="SAM" id="Phobius"/>
    </source>
</evidence>
<keyword evidence="4 6" id="KW-1133">Transmembrane helix</keyword>
<keyword evidence="3 6" id="KW-0812">Transmembrane</keyword>
<feature type="transmembrane region" description="Helical" evidence="6">
    <location>
        <begin position="253"/>
        <end position="277"/>
    </location>
</feature>
<dbReference type="OrthoDB" id="261155at2"/>
<evidence type="ECO:0000256" key="5">
    <source>
        <dbReference type="ARBA" id="ARBA00023136"/>
    </source>
</evidence>
<keyword evidence="2" id="KW-1003">Cell membrane</keyword>
<dbReference type="RefSeq" id="WP_145364193.1">
    <property type="nucleotide sequence ID" value="NZ_CP036268.1"/>
</dbReference>
<keyword evidence="5 6" id="KW-0472">Membrane</keyword>
<evidence type="ECO:0000313" key="9">
    <source>
        <dbReference type="Proteomes" id="UP000317318"/>
    </source>
</evidence>
<feature type="transmembrane region" description="Helical" evidence="6">
    <location>
        <begin position="222"/>
        <end position="241"/>
    </location>
</feature>
<comment type="subcellular location">
    <subcellularLocation>
        <location evidence="1">Cell membrane</location>
        <topology evidence="1">Multi-pass membrane protein</topology>
    </subcellularLocation>
</comment>
<name>A0A517R2P0_9PLAN</name>
<evidence type="ECO:0000256" key="4">
    <source>
        <dbReference type="ARBA" id="ARBA00022989"/>
    </source>
</evidence>
<feature type="transmembrane region" description="Helical" evidence="6">
    <location>
        <begin position="78"/>
        <end position="98"/>
    </location>
</feature>
<dbReference type="KEGG" id="svp:Pan189_25350"/>
<keyword evidence="9" id="KW-1185">Reference proteome</keyword>
<dbReference type="EMBL" id="CP036268">
    <property type="protein sequence ID" value="QDT38145.1"/>
    <property type="molecule type" value="Genomic_DNA"/>
</dbReference>
<sequence>MATAAPIKSKPEFAGILRERNEFAQGDSGQTSDKINSSFDSLMLQSGLGMSPGLMLAVIVCSALALAGVAFVVQENLLTTGIAFFVGGVLAVLALFAVRARRQKKIMGQIPDMVSELARAARTGRSLESCLQTVAEDTPSPLGDELRIGTRRMAMGVPVADALRDLPERTGVNSLHVFVMALALHSETGGDLVRILERLARAVRDRIGFLGRLRAATAASRATAILMLVVPPAIVLFFIIRDPNYLTDLFDSFWGRLVTVLAIILQIVGSLWVLMILNRSRRT</sequence>
<evidence type="ECO:0000256" key="3">
    <source>
        <dbReference type="ARBA" id="ARBA00022692"/>
    </source>
</evidence>
<dbReference type="GO" id="GO:0005886">
    <property type="term" value="C:plasma membrane"/>
    <property type="evidence" value="ECO:0007669"/>
    <property type="project" value="UniProtKB-SubCell"/>
</dbReference>
<accession>A0A517R2P0</accession>
<dbReference type="Proteomes" id="UP000317318">
    <property type="component" value="Chromosome"/>
</dbReference>
<evidence type="ECO:0000256" key="1">
    <source>
        <dbReference type="ARBA" id="ARBA00004651"/>
    </source>
</evidence>
<evidence type="ECO:0000259" key="7">
    <source>
        <dbReference type="Pfam" id="PF00482"/>
    </source>
</evidence>
<evidence type="ECO:0000313" key="8">
    <source>
        <dbReference type="EMBL" id="QDT38145.1"/>
    </source>
</evidence>
<dbReference type="PANTHER" id="PTHR35007:SF1">
    <property type="entry name" value="PILUS ASSEMBLY PROTEIN"/>
    <property type="match status" value="1"/>
</dbReference>
<feature type="transmembrane region" description="Helical" evidence="6">
    <location>
        <begin position="53"/>
        <end position="72"/>
    </location>
</feature>
<dbReference type="Gene3D" id="1.20.81.30">
    <property type="entry name" value="Type II secretion system (T2SS), domain F"/>
    <property type="match status" value="1"/>
</dbReference>
<gene>
    <name evidence="8" type="ORF">Pan189_25350</name>
</gene>
<organism evidence="8 9">
    <name type="scientific">Stratiformator vulcanicus</name>
    <dbReference type="NCBI Taxonomy" id="2527980"/>
    <lineage>
        <taxon>Bacteria</taxon>
        <taxon>Pseudomonadati</taxon>
        <taxon>Planctomycetota</taxon>
        <taxon>Planctomycetia</taxon>
        <taxon>Planctomycetales</taxon>
        <taxon>Planctomycetaceae</taxon>
        <taxon>Stratiformator</taxon>
    </lineage>
</organism>
<proteinExistence type="predicted"/>
<evidence type="ECO:0000256" key="2">
    <source>
        <dbReference type="ARBA" id="ARBA00022475"/>
    </source>
</evidence>
<dbReference type="AlphaFoldDB" id="A0A517R2P0"/>